<name>A0A075GPX0_9EURY</name>
<dbReference type="SMART" id="SM01290">
    <property type="entry name" value="N-glycanase_N"/>
    <property type="match status" value="1"/>
</dbReference>
<keyword evidence="4" id="KW-0378">Hydrolase</keyword>
<dbReference type="PANTHER" id="PTHR39319:SF1">
    <property type="entry name" value="SI:DKEY-256H2.1"/>
    <property type="match status" value="1"/>
</dbReference>
<evidence type="ECO:0000256" key="2">
    <source>
        <dbReference type="SAM" id="MobiDB-lite"/>
    </source>
</evidence>
<feature type="compositionally biased region" description="Acidic residues" evidence="2">
    <location>
        <begin position="297"/>
        <end position="307"/>
    </location>
</feature>
<dbReference type="AlphaFoldDB" id="A0A075GPX0"/>
<evidence type="ECO:0000259" key="3">
    <source>
        <dbReference type="SMART" id="SM01290"/>
    </source>
</evidence>
<dbReference type="GO" id="GO:0016798">
    <property type="term" value="F:hydrolase activity, acting on glycosyl bonds"/>
    <property type="evidence" value="ECO:0007669"/>
    <property type="project" value="UniProtKB-KW"/>
</dbReference>
<feature type="compositionally biased region" description="Polar residues" evidence="2">
    <location>
        <begin position="824"/>
        <end position="833"/>
    </location>
</feature>
<keyword evidence="4" id="KW-0326">Glycosidase</keyword>
<accession>A0A075GPX0</accession>
<dbReference type="InterPro" id="IPR014784">
    <property type="entry name" value="Cu2_ascorb_mOase-like_C"/>
</dbReference>
<feature type="region of interest" description="Disordered" evidence="2">
    <location>
        <begin position="820"/>
        <end position="843"/>
    </location>
</feature>
<dbReference type="GO" id="GO:0016715">
    <property type="term" value="F:oxidoreductase activity, acting on paired donors, with incorporation or reduction of molecular oxygen, reduced ascorbate as one donor, and incorporation of one atom of oxygen"/>
    <property type="evidence" value="ECO:0007669"/>
    <property type="project" value="InterPro"/>
</dbReference>
<evidence type="ECO:0000313" key="4">
    <source>
        <dbReference type="EMBL" id="AIF05981.1"/>
    </source>
</evidence>
<dbReference type="PANTHER" id="PTHR39319">
    <property type="entry name" value="SI:DKEY-256H2.1"/>
    <property type="match status" value="1"/>
</dbReference>
<dbReference type="Gene3D" id="2.60.120.230">
    <property type="match status" value="1"/>
</dbReference>
<feature type="compositionally biased region" description="Acidic residues" evidence="2">
    <location>
        <begin position="136"/>
        <end position="152"/>
    </location>
</feature>
<feature type="compositionally biased region" description="Acidic residues" evidence="2">
    <location>
        <begin position="215"/>
        <end position="231"/>
    </location>
</feature>
<dbReference type="EMBL" id="KF900756">
    <property type="protein sequence ID" value="AIF05981.1"/>
    <property type="molecule type" value="Genomic_DNA"/>
</dbReference>
<reference evidence="4" key="1">
    <citation type="journal article" date="2014" name="Genome Biol. Evol.">
        <title>Pangenome evidence for extensive interdomain horizontal transfer affecting lineage core and shell genes in uncultured planktonic thaumarchaeota and euryarchaeota.</title>
        <authorList>
            <person name="Deschamps P."/>
            <person name="Zivanovic Y."/>
            <person name="Moreira D."/>
            <person name="Rodriguez-Valera F."/>
            <person name="Lopez-Garcia P."/>
        </authorList>
    </citation>
    <scope>NUCLEOTIDE SEQUENCE</scope>
</reference>
<dbReference type="InterPro" id="IPR015196">
    <property type="entry name" value="PngaseF_N"/>
</dbReference>
<feature type="region of interest" description="Disordered" evidence="2">
    <location>
        <begin position="136"/>
        <end position="319"/>
    </location>
</feature>
<dbReference type="InterPro" id="IPR015197">
    <property type="entry name" value="PngaseF_C"/>
</dbReference>
<feature type="compositionally biased region" description="Basic and acidic residues" evidence="2">
    <location>
        <begin position="247"/>
        <end position="257"/>
    </location>
</feature>
<feature type="compositionally biased region" description="Basic and acidic residues" evidence="2">
    <location>
        <begin position="205"/>
        <end position="214"/>
    </location>
</feature>
<feature type="region of interest" description="Disordered" evidence="2">
    <location>
        <begin position="938"/>
        <end position="965"/>
    </location>
</feature>
<dbReference type="SUPFAM" id="SSF103647">
    <property type="entry name" value="TSP type-3 repeat"/>
    <property type="match status" value="2"/>
</dbReference>
<evidence type="ECO:0000256" key="1">
    <source>
        <dbReference type="ARBA" id="ARBA00023157"/>
    </source>
</evidence>
<feature type="compositionally biased region" description="Acidic residues" evidence="2">
    <location>
        <begin position="166"/>
        <end position="190"/>
    </location>
</feature>
<feature type="compositionally biased region" description="Basic and acidic residues" evidence="2">
    <location>
        <begin position="287"/>
        <end position="296"/>
    </location>
</feature>
<proteinExistence type="predicted"/>
<feature type="domain" description="Peptide-N-glycosidase F N-terminal" evidence="3">
    <location>
        <begin position="590"/>
        <end position="730"/>
    </location>
</feature>
<protein>
    <submittedName>
        <fullName evidence="4">Putative N-glycosidase F</fullName>
    </submittedName>
</protein>
<feature type="compositionally biased region" description="Acidic residues" evidence="2">
    <location>
        <begin position="258"/>
        <end position="272"/>
    </location>
</feature>
<dbReference type="InterPro" id="IPR008977">
    <property type="entry name" value="PHM/PNGase_F_dom_sf"/>
</dbReference>
<dbReference type="InterPro" id="IPR053251">
    <property type="entry name" value="N-glycanase"/>
</dbReference>
<dbReference type="GO" id="GO:0005509">
    <property type="term" value="F:calcium ion binding"/>
    <property type="evidence" value="ECO:0007669"/>
    <property type="project" value="InterPro"/>
</dbReference>
<dbReference type="Gene3D" id="4.10.1080.10">
    <property type="entry name" value="TSP type-3 repeat"/>
    <property type="match status" value="1"/>
</dbReference>
<sequence length="965" mass="106585">MAGLEPGDYSVTVSAADEAGQQSESFTENFTVFPPIESETRITIWRTEVWYEEGEEVSVTGQVEHNFLETCTLSMNFENGDELSEDSISFDTNSGYFIISLGEFAGSANGTANSECGLYTDSIANISFTISPLTEEISDTDGDGIPDTDDDCPNGASFSSSPTTDYDGDGCYDITEDLDDDNDGLADPYDDCPKGILGWQSTPANDHDGDGCRDVDEDDDDDGDGIEDFDDLCPGSPYGWSSDFSSDYDRDGCRDNDRDDDDDNDGITDSLDDCPKGVIDWGPTASTDRDSDGCRDSDEDDDDDNDSVPDTNDTCPETLPGFTVNEFGCAEYEWDSDGDGVFDDTDECDGTPLGSPVNEQGCADLDGDGIFANVDQCPNSQPRWTPDATGCTVIQLPVPWNSAGPYSSGRTGLVGPMTIATTSGTWQIQNEWDGYSTYLFIFNYKSSSYMSGLWNQNVGDLLAATPDNTHMFFGSFDTDYANDISGMQSRVNNWLNAQTQETRDSWSGRIHYVNQRAFDTTGSLDSVVNDWSVFYYGIDRFQQWREIGSLHDWSQGTSCCSRLDYIANEAQMYNSEFETEKRADDPAITKVDIFVADRHSGGWGGGYTTKTSAILPNATTMATFNTLEVYFEHSCSEHRDRYGIDDDGDGTTDRYGGCHEWDYLHYLKICDEDNSSVCGTEFVRYITTYGREGRWVTDISPLLWMVKNGGNRSFTYQGANGGWLNATLMFSTWDDDGMRPTHGEKAFTGGKFNSDYNNESKYDRRYDINTSTQWDKVEIAAIVTGHGFGQDPNNCAEFCNHEHRFSLNGNDVTHDFPEAGNGSVGSDRQGCQKTTDEGTVANQKGSWPYGRAGWCPGLDVQPWLHDITNWVNWAGQNEVLYQGLWNGGQYTQTSNNPDIRALIWVVYYENISNAGTSSVDTGQPNSNVDAICSGSIDSIQTGNQERNPVEAERQTHDERAMSDAE</sequence>
<keyword evidence="1" id="KW-1015">Disulfide bond</keyword>
<dbReference type="InterPro" id="IPR028974">
    <property type="entry name" value="TSP_type-3_rpt"/>
</dbReference>
<dbReference type="Pfam" id="PF09113">
    <property type="entry name" value="N-glycanase_C"/>
    <property type="match status" value="1"/>
</dbReference>
<dbReference type="SUPFAM" id="SSF49742">
    <property type="entry name" value="PHM/PNGase F"/>
    <property type="match status" value="1"/>
</dbReference>
<feature type="compositionally biased region" description="Basic and acidic residues" evidence="2">
    <location>
        <begin position="947"/>
        <end position="965"/>
    </location>
</feature>
<organism evidence="4">
    <name type="scientific">uncultured marine group II/III euryarchaeote KM3_18_D06</name>
    <dbReference type="NCBI Taxonomy" id="1457956"/>
    <lineage>
        <taxon>Archaea</taxon>
        <taxon>Methanobacteriati</taxon>
        <taxon>Methanobacteriota</taxon>
        <taxon>environmental samples</taxon>
    </lineage>
</organism>